<dbReference type="Gene3D" id="3.40.50.1820">
    <property type="entry name" value="alpha/beta hydrolase"/>
    <property type="match status" value="1"/>
</dbReference>
<reference evidence="3" key="1">
    <citation type="journal article" date="2019" name="Int. J. Syst. Evol. Microbiol.">
        <title>The Global Catalogue of Microorganisms (GCM) 10K type strain sequencing project: providing services to taxonomists for standard genome sequencing and annotation.</title>
        <authorList>
            <consortium name="The Broad Institute Genomics Platform"/>
            <consortium name="The Broad Institute Genome Sequencing Center for Infectious Disease"/>
            <person name="Wu L."/>
            <person name="Ma J."/>
        </authorList>
    </citation>
    <scope>NUCLEOTIDE SEQUENCE [LARGE SCALE GENOMIC DNA]</scope>
    <source>
        <strain evidence="3">PCU 280</strain>
    </source>
</reference>
<evidence type="ECO:0000313" key="3">
    <source>
        <dbReference type="Proteomes" id="UP001596233"/>
    </source>
</evidence>
<dbReference type="RefSeq" id="WP_379235333.1">
    <property type="nucleotide sequence ID" value="NZ_JBHSTE010000004.1"/>
</dbReference>
<dbReference type="InterPro" id="IPR029058">
    <property type="entry name" value="AB_hydrolase_fold"/>
</dbReference>
<dbReference type="PRINTS" id="PR00111">
    <property type="entry name" value="ABHYDROLASE"/>
</dbReference>
<dbReference type="InterPro" id="IPR000073">
    <property type="entry name" value="AB_hydrolase_1"/>
</dbReference>
<dbReference type="InterPro" id="IPR050266">
    <property type="entry name" value="AB_hydrolase_sf"/>
</dbReference>
<evidence type="ECO:0000313" key="2">
    <source>
        <dbReference type="EMBL" id="MFC6333647.1"/>
    </source>
</evidence>
<accession>A0ABW1V794</accession>
<dbReference type="EMBL" id="JBHSTE010000004">
    <property type="protein sequence ID" value="MFC6333647.1"/>
    <property type="molecule type" value="Genomic_DNA"/>
</dbReference>
<dbReference type="PANTHER" id="PTHR43798">
    <property type="entry name" value="MONOACYLGLYCEROL LIPASE"/>
    <property type="match status" value="1"/>
</dbReference>
<comment type="caution">
    <text evidence="2">The sequence shown here is derived from an EMBL/GenBank/DDBJ whole genome shotgun (WGS) entry which is preliminary data.</text>
</comment>
<keyword evidence="2" id="KW-0378">Hydrolase</keyword>
<dbReference type="GO" id="GO:0016787">
    <property type="term" value="F:hydrolase activity"/>
    <property type="evidence" value="ECO:0007669"/>
    <property type="project" value="UniProtKB-KW"/>
</dbReference>
<dbReference type="SUPFAM" id="SSF53474">
    <property type="entry name" value="alpha/beta-Hydrolases"/>
    <property type="match status" value="1"/>
</dbReference>
<name>A0ABW1V794_9BACL</name>
<proteinExistence type="predicted"/>
<sequence>MTQSISNARYTLKNGLALAYYDSKHAAAGQNQQPIVVLLHGYCGSSAYFKELAPLLEGSCRVIALDLIGHGQSELSEDEIYSLDTHAAMIEEWLEGLGIMQAQLFGHSMGGYLTLAVAQRKPAFLQAFGLLHSTALPDSEQARDNRDAAINTVKEKGVAAFVSNLVPKLVAADHPERKALIEAAVEIGNETSANAVIGYARGMKERPDRTVTIEQSRLPVLLVSGAKDAVVNTDQTFAGRQAATRCEVIEDAGHMGMLETPQQLADVLMKFIGTVH</sequence>
<dbReference type="Pfam" id="PF00561">
    <property type="entry name" value="Abhydrolase_1"/>
    <property type="match status" value="1"/>
</dbReference>
<organism evidence="2 3">
    <name type="scientific">Paenibacillus septentrionalis</name>
    <dbReference type="NCBI Taxonomy" id="429342"/>
    <lineage>
        <taxon>Bacteria</taxon>
        <taxon>Bacillati</taxon>
        <taxon>Bacillota</taxon>
        <taxon>Bacilli</taxon>
        <taxon>Bacillales</taxon>
        <taxon>Paenibacillaceae</taxon>
        <taxon>Paenibacillus</taxon>
    </lineage>
</organism>
<protein>
    <submittedName>
        <fullName evidence="2">Alpha/beta fold hydrolase</fullName>
    </submittedName>
</protein>
<dbReference type="Proteomes" id="UP001596233">
    <property type="component" value="Unassembled WGS sequence"/>
</dbReference>
<dbReference type="PANTHER" id="PTHR43798:SF33">
    <property type="entry name" value="HYDROLASE, PUTATIVE (AFU_ORTHOLOGUE AFUA_2G14860)-RELATED"/>
    <property type="match status" value="1"/>
</dbReference>
<gene>
    <name evidence="2" type="ORF">ACFP56_13545</name>
</gene>
<evidence type="ECO:0000259" key="1">
    <source>
        <dbReference type="Pfam" id="PF00561"/>
    </source>
</evidence>
<keyword evidence="3" id="KW-1185">Reference proteome</keyword>
<feature type="domain" description="AB hydrolase-1" evidence="1">
    <location>
        <begin position="34"/>
        <end position="259"/>
    </location>
</feature>